<evidence type="ECO:0000313" key="2">
    <source>
        <dbReference type="Proteomes" id="UP000663722"/>
    </source>
</evidence>
<organism evidence="1 2">
    <name type="scientific">Desulfonema magnum</name>
    <dbReference type="NCBI Taxonomy" id="45655"/>
    <lineage>
        <taxon>Bacteria</taxon>
        <taxon>Pseudomonadati</taxon>
        <taxon>Thermodesulfobacteriota</taxon>
        <taxon>Desulfobacteria</taxon>
        <taxon>Desulfobacterales</taxon>
        <taxon>Desulfococcaceae</taxon>
        <taxon>Desulfonema</taxon>
    </lineage>
</organism>
<keyword evidence="2" id="KW-1185">Reference proteome</keyword>
<gene>
    <name evidence="1" type="ORF">dnm_062610</name>
</gene>
<accession>A0A975BRE7</accession>
<proteinExistence type="predicted"/>
<evidence type="ECO:0000313" key="1">
    <source>
        <dbReference type="EMBL" id="QTA90200.1"/>
    </source>
</evidence>
<dbReference type="KEGG" id="dmm:dnm_062610"/>
<dbReference type="Proteomes" id="UP000663722">
    <property type="component" value="Chromosome"/>
</dbReference>
<dbReference type="AlphaFoldDB" id="A0A975BRE7"/>
<protein>
    <submittedName>
        <fullName evidence="1">Uncharacterized protein</fullName>
    </submittedName>
</protein>
<dbReference type="RefSeq" id="WP_207678509.1">
    <property type="nucleotide sequence ID" value="NZ_CP061800.1"/>
</dbReference>
<sequence length="151" mass="17244">MIRKIFSKILGKSEKFKKKESDDVVAFARTIEKVMDETCLTIFKRYNEILLAESNVYIVPAVWGALKDGDLTATQKEIHSSIFPVITKILESLYQENMSDSQRFAIGYLVRGLFISKIIYMIEFYKNLSGIQVELGEHASGLEDIETWGHA</sequence>
<dbReference type="EMBL" id="CP061800">
    <property type="protein sequence ID" value="QTA90200.1"/>
    <property type="molecule type" value="Genomic_DNA"/>
</dbReference>
<name>A0A975BRE7_9BACT</name>
<reference evidence="1" key="1">
    <citation type="journal article" date="2021" name="Microb. Physiol.">
        <title>Proteogenomic Insights into the Physiology of Marine, Sulfate-Reducing, Filamentous Desulfonema limicola and Desulfonema magnum.</title>
        <authorList>
            <person name="Schnaars V."/>
            <person name="Wohlbrand L."/>
            <person name="Scheve S."/>
            <person name="Hinrichs C."/>
            <person name="Reinhardt R."/>
            <person name="Rabus R."/>
        </authorList>
    </citation>
    <scope>NUCLEOTIDE SEQUENCE</scope>
    <source>
        <strain evidence="1">4be13</strain>
    </source>
</reference>